<dbReference type="OrthoDB" id="2274317at2759"/>
<reference evidence="2" key="1">
    <citation type="submission" date="2013-05" db="EMBL/GenBank/DDBJ databases">
        <title>The Genome sequence of Mucor circinelloides f. circinelloides 1006PhL.</title>
        <authorList>
            <consortium name="The Broad Institute Genomics Platform"/>
            <person name="Cuomo C."/>
            <person name="Earl A."/>
            <person name="Findley K."/>
            <person name="Lee S.C."/>
            <person name="Walker B."/>
            <person name="Young S."/>
            <person name="Zeng Q."/>
            <person name="Gargeya S."/>
            <person name="Fitzgerald M."/>
            <person name="Haas B."/>
            <person name="Abouelleil A."/>
            <person name="Allen A.W."/>
            <person name="Alvarado L."/>
            <person name="Arachchi H.M."/>
            <person name="Berlin A.M."/>
            <person name="Chapman S.B."/>
            <person name="Gainer-Dewar J."/>
            <person name="Goldberg J."/>
            <person name="Griggs A."/>
            <person name="Gujja S."/>
            <person name="Hansen M."/>
            <person name="Howarth C."/>
            <person name="Imamovic A."/>
            <person name="Ireland A."/>
            <person name="Larimer J."/>
            <person name="McCowan C."/>
            <person name="Murphy C."/>
            <person name="Pearson M."/>
            <person name="Poon T.W."/>
            <person name="Priest M."/>
            <person name="Roberts A."/>
            <person name="Saif S."/>
            <person name="Shea T."/>
            <person name="Sisk P."/>
            <person name="Sykes S."/>
            <person name="Wortman J."/>
            <person name="Nusbaum C."/>
            <person name="Birren B."/>
        </authorList>
    </citation>
    <scope>NUCLEOTIDE SEQUENCE [LARGE SCALE GENOMIC DNA]</scope>
    <source>
        <strain evidence="2">1006PhL</strain>
    </source>
</reference>
<evidence type="ECO:0000313" key="1">
    <source>
        <dbReference type="EMBL" id="EPB88175.1"/>
    </source>
</evidence>
<dbReference type="VEuPathDB" id="FungiDB:HMPREF1544_05007"/>
<dbReference type="InParanoid" id="S2K7E2"/>
<dbReference type="Proteomes" id="UP000014254">
    <property type="component" value="Unassembled WGS sequence"/>
</dbReference>
<name>S2K7E2_MUCC1</name>
<dbReference type="OMA" id="WSTHYCH"/>
<keyword evidence="2" id="KW-1185">Reference proteome</keyword>
<gene>
    <name evidence="1" type="ORF">HMPREF1544_05007</name>
</gene>
<dbReference type="EMBL" id="KE123955">
    <property type="protein sequence ID" value="EPB88175.1"/>
    <property type="molecule type" value="Genomic_DNA"/>
</dbReference>
<protein>
    <submittedName>
        <fullName evidence="1">Uncharacterized protein</fullName>
    </submittedName>
</protein>
<feature type="non-terminal residue" evidence="1">
    <location>
        <position position="1"/>
    </location>
</feature>
<accession>S2K7E2</accession>
<dbReference type="AlphaFoldDB" id="S2K7E2"/>
<evidence type="ECO:0000313" key="2">
    <source>
        <dbReference type="Proteomes" id="UP000014254"/>
    </source>
</evidence>
<proteinExistence type="predicted"/>
<sequence length="90" mass="10681">SLYLSPRFAHFAYEEYLALLHFRLDIDRSSHELFPELSVFQVFACIQHAIWSAHFRHVFHHSPFNPTQVIYSIHRTLVHLSSQLSFDTLI</sequence>
<organism evidence="1 2">
    <name type="scientific">Mucor circinelloides f. circinelloides (strain 1006PhL)</name>
    <name type="common">Mucormycosis agent</name>
    <name type="synonym">Calyptromyces circinelloides</name>
    <dbReference type="NCBI Taxonomy" id="1220926"/>
    <lineage>
        <taxon>Eukaryota</taxon>
        <taxon>Fungi</taxon>
        <taxon>Fungi incertae sedis</taxon>
        <taxon>Mucoromycota</taxon>
        <taxon>Mucoromycotina</taxon>
        <taxon>Mucoromycetes</taxon>
        <taxon>Mucorales</taxon>
        <taxon>Mucorineae</taxon>
        <taxon>Mucoraceae</taxon>
        <taxon>Mucor</taxon>
    </lineage>
</organism>